<feature type="coiled-coil region" evidence="7">
    <location>
        <begin position="315"/>
        <end position="351"/>
    </location>
</feature>
<comment type="caution">
    <text evidence="10">The sequence shown here is derived from an EMBL/GenBank/DDBJ whole genome shotgun (WGS) entry which is preliminary data.</text>
</comment>
<feature type="compositionally biased region" description="Basic residues" evidence="8">
    <location>
        <begin position="620"/>
        <end position="645"/>
    </location>
</feature>
<dbReference type="PROSITE" id="PS50128">
    <property type="entry name" value="SURP"/>
    <property type="match status" value="2"/>
</dbReference>
<sequence>MTHRSSKHVDYSSLLVFGYQCKVFNSQDIHTYVDLDKRLIPCISDASLMIDRFDCRGTLMDMKDFDGNINHSIELSAEELEIEKICDGERYKDLEYEKQSSDDESCSEIKKLHKYAQFSYNYEENKEADMVNGKEEKNLEYLGIYVFNYNYPNIIIRVLFIFFVRIIEPTCLEASPIKTEEKQYLKPKNLNLPDNIILPQTMNQHYLIEKTANYISKSGTQSEILLKTRQSKTSSFDFMDSSNDLYPYYKLLIQLIKENKYSITLNEKHSDSSDDSDGYLHPSLISKKPKQSILKSVEMFKHNVDLSKTVYGKLVSNLSEKIKEDDLRIEKQNNERKKIKLEKELAELADKCHTVKTMTDDSFELYSAYYTALGSSSLPIFNAVSPPPATCLLIEKIAKYVSRIGDTFEDLLKSKNEPRLSFIHVNDVNHCFYWLTKQKFINSEKLLNEQKQKLITSICYSDDSEEENSPKLPQHFTDINESIESSKRLMINFKKKRGNLSADTDTIKQNADLNELDNKNKLVDLISTNDKKPISFKIKRTESPTGVIAKSPKLTGDAKKRERLMKARLFALSLKSQGFGNETEKKTNEPCNDSHHFRTKDRKTRTKKLSSDSSSSSCKYKSRSKNRSHRSSTKSRSRHRQCSRY</sequence>
<dbReference type="InterPro" id="IPR000061">
    <property type="entry name" value="Surp"/>
</dbReference>
<evidence type="ECO:0000256" key="2">
    <source>
        <dbReference type="ARBA" id="ARBA00022737"/>
    </source>
</evidence>
<keyword evidence="7" id="KW-0175">Coiled coil</keyword>
<evidence type="ECO:0000256" key="3">
    <source>
        <dbReference type="ARBA" id="ARBA00022884"/>
    </source>
</evidence>
<feature type="domain" description="SURP motif" evidence="9">
    <location>
        <begin position="393"/>
        <end position="433"/>
    </location>
</feature>
<keyword evidence="1" id="KW-0507">mRNA processing</keyword>
<dbReference type="InterPro" id="IPR035967">
    <property type="entry name" value="SWAP/Surp_sf"/>
</dbReference>
<accession>A0A177AYW7</accession>
<evidence type="ECO:0000256" key="1">
    <source>
        <dbReference type="ARBA" id="ARBA00022664"/>
    </source>
</evidence>
<dbReference type="SUPFAM" id="SSF109905">
    <property type="entry name" value="Surp module (SWAP domain)"/>
    <property type="match status" value="2"/>
</dbReference>
<keyword evidence="11" id="KW-1185">Reference proteome</keyword>
<feature type="compositionally biased region" description="Basic and acidic residues" evidence="8">
    <location>
        <begin position="582"/>
        <end position="596"/>
    </location>
</feature>
<dbReference type="GO" id="GO:0000395">
    <property type="term" value="P:mRNA 5'-splice site recognition"/>
    <property type="evidence" value="ECO:0007669"/>
    <property type="project" value="TreeGrafter"/>
</dbReference>
<evidence type="ECO:0000313" key="10">
    <source>
        <dbReference type="EMBL" id="OAF66601.1"/>
    </source>
</evidence>
<protein>
    <recommendedName>
        <fullName evidence="9">SURP motif domain-containing protein</fullName>
    </recommendedName>
</protein>
<dbReference type="PANTHER" id="PTHR13161:SF15">
    <property type="entry name" value="SPLICING FACTOR, SUPPRESSOR OF WHITE-APRICOT HOMOLOG"/>
    <property type="match status" value="1"/>
</dbReference>
<evidence type="ECO:0000256" key="5">
    <source>
        <dbReference type="ARBA" id="ARBA00023163"/>
    </source>
</evidence>
<organism evidence="10 11">
    <name type="scientific">Intoshia linei</name>
    <dbReference type="NCBI Taxonomy" id="1819745"/>
    <lineage>
        <taxon>Eukaryota</taxon>
        <taxon>Metazoa</taxon>
        <taxon>Spiralia</taxon>
        <taxon>Lophotrochozoa</taxon>
        <taxon>Mesozoa</taxon>
        <taxon>Orthonectida</taxon>
        <taxon>Rhopaluridae</taxon>
        <taxon>Intoshia</taxon>
    </lineage>
</organism>
<dbReference type="SMART" id="SM00648">
    <property type="entry name" value="SWAP"/>
    <property type="match status" value="2"/>
</dbReference>
<proteinExistence type="predicted"/>
<dbReference type="InterPro" id="IPR019147">
    <property type="entry name" value="SWAP_N_domain"/>
</dbReference>
<dbReference type="PANTHER" id="PTHR13161">
    <property type="entry name" value="SPLICING FACTOR SUPPRESSOR OF WHITE APRICOT"/>
    <property type="match status" value="1"/>
</dbReference>
<feature type="domain" description="SURP motif" evidence="9">
    <location>
        <begin position="207"/>
        <end position="249"/>
    </location>
</feature>
<dbReference type="SMART" id="SM01141">
    <property type="entry name" value="DRY_EERY"/>
    <property type="match status" value="1"/>
</dbReference>
<dbReference type="Proteomes" id="UP000078046">
    <property type="component" value="Unassembled WGS sequence"/>
</dbReference>
<feature type="region of interest" description="Disordered" evidence="8">
    <location>
        <begin position="580"/>
        <end position="645"/>
    </location>
</feature>
<dbReference type="OrthoDB" id="5836667at2759"/>
<dbReference type="InterPro" id="IPR040397">
    <property type="entry name" value="SWAP"/>
</dbReference>
<name>A0A177AYW7_9BILA</name>
<keyword evidence="2" id="KW-0677">Repeat</keyword>
<keyword evidence="3" id="KW-0694">RNA-binding</keyword>
<evidence type="ECO:0000256" key="6">
    <source>
        <dbReference type="ARBA" id="ARBA00023187"/>
    </source>
</evidence>
<evidence type="ECO:0000259" key="9">
    <source>
        <dbReference type="PROSITE" id="PS50128"/>
    </source>
</evidence>
<gene>
    <name evidence="10" type="ORF">A3Q56_05648</name>
</gene>
<keyword evidence="6" id="KW-0508">mRNA splicing</keyword>
<feature type="compositionally biased region" description="Basic residues" evidence="8">
    <location>
        <begin position="597"/>
        <end position="608"/>
    </location>
</feature>
<evidence type="ECO:0000313" key="11">
    <source>
        <dbReference type="Proteomes" id="UP000078046"/>
    </source>
</evidence>
<keyword evidence="5" id="KW-0804">Transcription</keyword>
<reference evidence="10 11" key="1">
    <citation type="submission" date="2016-04" db="EMBL/GenBank/DDBJ databases">
        <title>The genome of Intoshia linei affirms orthonectids as highly simplified spiralians.</title>
        <authorList>
            <person name="Mikhailov K.V."/>
            <person name="Slusarev G.S."/>
            <person name="Nikitin M.A."/>
            <person name="Logacheva M.D."/>
            <person name="Penin A."/>
            <person name="Aleoshin V."/>
            <person name="Panchin Y.V."/>
        </authorList>
    </citation>
    <scope>NUCLEOTIDE SEQUENCE [LARGE SCALE GENOMIC DNA]</scope>
    <source>
        <strain evidence="10">Intl2013</strain>
        <tissue evidence="10">Whole animal</tissue>
    </source>
</reference>
<dbReference type="Gene3D" id="1.10.10.790">
    <property type="entry name" value="Surp module"/>
    <property type="match status" value="2"/>
</dbReference>
<dbReference type="EMBL" id="LWCA01000883">
    <property type="protein sequence ID" value="OAF66601.1"/>
    <property type="molecule type" value="Genomic_DNA"/>
</dbReference>
<dbReference type="Pfam" id="PF09750">
    <property type="entry name" value="DRY_EERY"/>
    <property type="match status" value="1"/>
</dbReference>
<dbReference type="GO" id="GO:0003723">
    <property type="term" value="F:RNA binding"/>
    <property type="evidence" value="ECO:0007669"/>
    <property type="project" value="UniProtKB-KW"/>
</dbReference>
<dbReference type="AlphaFoldDB" id="A0A177AYW7"/>
<dbReference type="Pfam" id="PF01805">
    <property type="entry name" value="Surp"/>
    <property type="match status" value="2"/>
</dbReference>
<evidence type="ECO:0000256" key="7">
    <source>
        <dbReference type="SAM" id="Coils"/>
    </source>
</evidence>
<evidence type="ECO:0000256" key="4">
    <source>
        <dbReference type="ARBA" id="ARBA00023015"/>
    </source>
</evidence>
<evidence type="ECO:0000256" key="8">
    <source>
        <dbReference type="SAM" id="MobiDB-lite"/>
    </source>
</evidence>
<keyword evidence="4" id="KW-0805">Transcription regulation</keyword>